<feature type="region of interest" description="Disordered" evidence="2">
    <location>
        <begin position="798"/>
        <end position="834"/>
    </location>
</feature>
<reference evidence="3" key="2">
    <citation type="submission" date="2011-03" db="EMBL/GenBank/DDBJ databases">
        <title>Comparative genomics and transcriptomics of Neospora caninum and Toxoplasma gondii.</title>
        <authorList>
            <person name="Reid A.J."/>
            <person name="Sohal A."/>
            <person name="Harris D."/>
            <person name="Quail M."/>
            <person name="Sanders M."/>
            <person name="Berriman M."/>
            <person name="Wastling J.M."/>
            <person name="Pain A."/>
        </authorList>
    </citation>
    <scope>NUCLEOTIDE SEQUENCE</scope>
    <source>
        <strain evidence="3">Liverpool</strain>
    </source>
</reference>
<dbReference type="EMBL" id="FR823391">
    <property type="protein sequence ID" value="CBZ54442.1"/>
    <property type="molecule type" value="Genomic_DNA"/>
</dbReference>
<dbReference type="EMBL" id="LN714485">
    <property type="protein sequence ID" value="CEL69152.1"/>
    <property type="molecule type" value="Genomic_DNA"/>
</dbReference>
<dbReference type="Proteomes" id="UP000007494">
    <property type="component" value="Chromosome X"/>
</dbReference>
<feature type="compositionally biased region" description="Basic and acidic residues" evidence="2">
    <location>
        <begin position="803"/>
        <end position="816"/>
    </location>
</feature>
<protein>
    <submittedName>
        <fullName evidence="3">Apicomplexan specific protein, related</fullName>
    </submittedName>
</protein>
<dbReference type="eggNOG" id="ENOG502S32E">
    <property type="taxonomic scope" value="Eukaryota"/>
</dbReference>
<feature type="compositionally biased region" description="Pro residues" evidence="2">
    <location>
        <begin position="995"/>
        <end position="1007"/>
    </location>
</feature>
<feature type="region of interest" description="Disordered" evidence="2">
    <location>
        <begin position="988"/>
        <end position="1026"/>
    </location>
</feature>
<name>F0VK41_NEOCL</name>
<feature type="region of interest" description="Disordered" evidence="2">
    <location>
        <begin position="641"/>
        <end position="664"/>
    </location>
</feature>
<feature type="region of interest" description="Disordered" evidence="2">
    <location>
        <begin position="417"/>
        <end position="446"/>
    </location>
</feature>
<dbReference type="GeneID" id="13442373"/>
<dbReference type="InParanoid" id="F0VK41"/>
<evidence type="ECO:0000313" key="5">
    <source>
        <dbReference type="Proteomes" id="UP000007494"/>
    </source>
</evidence>
<dbReference type="RefSeq" id="XP_003884472.1">
    <property type="nucleotide sequence ID" value="XM_003884423.1"/>
</dbReference>
<feature type="region of interest" description="Disordered" evidence="2">
    <location>
        <begin position="23"/>
        <end position="42"/>
    </location>
</feature>
<evidence type="ECO:0000256" key="1">
    <source>
        <dbReference type="SAM" id="Coils"/>
    </source>
</evidence>
<evidence type="ECO:0000313" key="4">
    <source>
        <dbReference type="EMBL" id="CEL69152.1"/>
    </source>
</evidence>
<evidence type="ECO:0000313" key="3">
    <source>
        <dbReference type="EMBL" id="CBZ54442.1"/>
    </source>
</evidence>
<dbReference type="OMA" id="QWASSAR"/>
<reference evidence="5" key="3">
    <citation type="journal article" date="2012" name="PLoS Pathog.">
        <title>Comparative genomics of the apicomplexan parasites Toxoplasma gondii and Neospora caninum: Coccidia differing in host range and transmission strategy.</title>
        <authorList>
            <person name="Reid A.J."/>
            <person name="Vermont S.J."/>
            <person name="Cotton J.A."/>
            <person name="Harris D."/>
            <person name="Hill-Cawthorne G.A."/>
            <person name="Konen-Waisman S."/>
            <person name="Latham S.M."/>
            <person name="Mourier T."/>
            <person name="Norton R."/>
            <person name="Quail M.A."/>
            <person name="Sanders M."/>
            <person name="Shanmugam D."/>
            <person name="Sohal A."/>
            <person name="Wasmuth J.D."/>
            <person name="Brunk B."/>
            <person name="Grigg M.E."/>
            <person name="Howard J.C."/>
            <person name="Parkinson J."/>
            <person name="Roos D.S."/>
            <person name="Trees A.J."/>
            <person name="Berriman M."/>
            <person name="Pain A."/>
            <person name="Wastling J.M."/>
        </authorList>
    </citation>
    <scope>NUCLEOTIDE SEQUENCE [LARGE SCALE GENOMIC DNA]</scope>
    <source>
        <strain evidence="5">Liverpool</strain>
    </source>
</reference>
<reference evidence="4" key="4">
    <citation type="journal article" date="2015" name="PLoS ONE">
        <title>Comprehensive Evaluation of Toxoplasma gondii VEG and Neospora caninum LIV Genomes with Tachyzoite Stage Transcriptome and Proteome Defines Novel Transcript Features.</title>
        <authorList>
            <person name="Ramaprasad A."/>
            <person name="Mourier T."/>
            <person name="Naeem R."/>
            <person name="Malas T.B."/>
            <person name="Moussa E."/>
            <person name="Panigrahi A."/>
            <person name="Vermont S.J."/>
            <person name="Otto T.D."/>
            <person name="Wastling J."/>
            <person name="Pain A."/>
        </authorList>
    </citation>
    <scope>NUCLEOTIDE SEQUENCE</scope>
    <source>
        <strain evidence="4">Liverpool</strain>
    </source>
</reference>
<proteinExistence type="predicted"/>
<dbReference type="AlphaFoldDB" id="F0VK41"/>
<keyword evidence="5" id="KW-1185">Reference proteome</keyword>
<keyword evidence="1" id="KW-0175">Coiled coil</keyword>
<reference evidence="3" key="1">
    <citation type="submission" date="2011-02" db="EMBL/GenBank/DDBJ databases">
        <authorList>
            <person name="Aslett M."/>
        </authorList>
    </citation>
    <scope>NUCLEOTIDE SEQUENCE</scope>
    <source>
        <strain evidence="3">Liverpool</strain>
    </source>
</reference>
<sequence>MKGANLLEQGYIHQDSCPNGAFEDHETDSSLSDDDDESVREPRSGFQCCADRRCTTWFDLRSWFGYLSTDLPSADFQACFTDVAHGGIGLFEKLVVLGGKTLETFAEIHFYEQWASSARPYVPRELAEAVGEDAPRLLWAQKRVERTTTAQALYAFGKSYLSTAQDLPTRQAVAKYVKACAGFACQSTDTENLYKWMPILVEHVYWIQRVRTEADTNANNLLQDLQEYLGYRHDQLLPRIRECLRNRLVPQRSDTPTGKELIRLYAADYFGVLAQEGGIEKKSQAVWIDEELDMFMEGPAIPLFSVLVMSLQPFLMTNDSQELPAADTFVATFYSLVAACWVLSTEDRVKIWMPALIQRLRQIQLLAQLSNFEGNVYTRAMRRRRLASQPVDLAQAAGANNGARDLFRLWSVDHKRRPAGEPAEDNNSPRLLQLGGPKAAERTGGPLSSVWSAVRGLGGRAAESADAAKSRPCLEQTLPSDKTLFLTDVAPAAGEGKASQTLVLLPFARVVPPPRRRPAPGPQQEAPAAAPSQCYLFSCGSSAPPCVPPAPTSFAWSSPCRASASNGELLSSVGASSAALNRRQESVESSQLGSFCASEGPDRRAVRERKKPTTVKICLDEAGSGQPAVLRAFSGVSASALSAGDVHRERSREKREDGRESEVREPDARAILVGENMKPVCLNFSKDASEARVYVTDLDEDEKAALGVASEASPEKKTPDRSLVDPRLQCQQMQLELQQMQLEQLQLQQEIQREALLQARPVPLFAPPASPAPRSERTIPCQVPISVRVELPADALKKALGPDPDRASELGTDRPSRQVSGSLLITPQPGGDRRLAPPMPFCGGAKPFQMAPRPLPGSAAGSAPSKPLPKPVGILAYAMPRPAPAPVRYDGARFAFLPMAQPAHIAPPKPAAPYPLEVTLQVPNLLCQQRTSTDRQRGCNWNACLPEPLGGKEDSAWSCWPEQARLSSNESRVGNSALFCADKAPGGDLKRQFGPAPPQGLVPPPPSAQARVRDGPVFNRQRTNKL</sequence>
<evidence type="ECO:0000256" key="2">
    <source>
        <dbReference type="SAM" id="MobiDB-lite"/>
    </source>
</evidence>
<accession>F0VK41</accession>
<feature type="compositionally biased region" description="Basic and acidic residues" evidence="2">
    <location>
        <begin position="645"/>
        <end position="664"/>
    </location>
</feature>
<dbReference type="VEuPathDB" id="ToxoDB:NCLIV_048710"/>
<organism evidence="3 5">
    <name type="scientific">Neospora caninum (strain Liverpool)</name>
    <dbReference type="NCBI Taxonomy" id="572307"/>
    <lineage>
        <taxon>Eukaryota</taxon>
        <taxon>Sar</taxon>
        <taxon>Alveolata</taxon>
        <taxon>Apicomplexa</taxon>
        <taxon>Conoidasida</taxon>
        <taxon>Coccidia</taxon>
        <taxon>Eucoccidiorida</taxon>
        <taxon>Eimeriorina</taxon>
        <taxon>Sarcocystidae</taxon>
        <taxon>Neospora</taxon>
    </lineage>
</organism>
<dbReference type="OrthoDB" id="343184at2759"/>
<feature type="coiled-coil region" evidence="1">
    <location>
        <begin position="728"/>
        <end position="755"/>
    </location>
</feature>
<gene>
    <name evidence="4" type="ORF">BN1204_048710</name>
    <name evidence="3" type="ORF">NCLIV_048710</name>
</gene>